<feature type="domain" description="Lon N-terminal" evidence="17">
    <location>
        <begin position="4"/>
        <end position="198"/>
    </location>
</feature>
<name>A0A1T4JU56_9FUSO</name>
<dbReference type="Pfam" id="PF05362">
    <property type="entry name" value="Lon_C"/>
    <property type="match status" value="1"/>
</dbReference>
<dbReference type="FunFam" id="1.20.5.5270:FF:000002">
    <property type="entry name" value="Lon protease homolog"/>
    <property type="match status" value="1"/>
</dbReference>
<keyword evidence="2 10" id="KW-0963">Cytoplasm</keyword>
<dbReference type="InterPro" id="IPR027417">
    <property type="entry name" value="P-loop_NTPase"/>
</dbReference>
<feature type="active site" evidence="10 11">
    <location>
        <position position="674"/>
    </location>
</feature>
<dbReference type="SUPFAM" id="SSF54211">
    <property type="entry name" value="Ribosomal protein S5 domain 2-like"/>
    <property type="match status" value="1"/>
</dbReference>
<dbReference type="SUPFAM" id="SSF52540">
    <property type="entry name" value="P-loop containing nucleoside triphosphate hydrolases"/>
    <property type="match status" value="1"/>
</dbReference>
<evidence type="ECO:0000256" key="4">
    <source>
        <dbReference type="ARBA" id="ARBA00022741"/>
    </source>
</evidence>
<feature type="active site" evidence="10 11">
    <location>
        <position position="717"/>
    </location>
</feature>
<dbReference type="InterPro" id="IPR008269">
    <property type="entry name" value="Lon_proteolytic"/>
</dbReference>
<keyword evidence="3 10" id="KW-0645">Protease</keyword>
<sequence>MNKLPFLPTRDLVIFPGIVTPIYVGRDLSMNTLEEAVEKKEKIIFAMQKDPLVEEPKLPEDIHGVGVIATILQTIKMPNNTIKVLVEAENRVIIDDARIAEEKYEAEYTVVHCEVEASKEMSALKRKVIKSFEKYGKLTNRLNPDLMINIKGLKNINDVFDAISSNLPVEAEKKQNLLGNFDIEKRGYEILEVLGKEVEIANLEKQIDEKVKNKINENQKAYYIKEKINVMKEELGDKFADEDIIELQEKLKKAKLPKEAKKRLEIELKKLSKMAPYSAEATVSRTYIETVLELPWEKSTKEILDIKKASEILERDHYGLKDVKDRILDYLSVKKLNPNMKGSILCLAGPPGVGKTSLAKSISEAMGRSFVRVSLGGVRDEAEIRGHRRTYIGSMPGRIIKAMKIANSKNPVILLDEIDKMSNDFKGDPASAMLEVLDPEQNIHFEDHYIDMPFDLSKVFFIATANDLRSIPGPLRDRMEIINLSSYTEFEKLHIAKQYLIKSTQEENGLKKIKIDISDNAILKIIDEYTREAGVRNLRREIASMFRKVAREVVEKKKDKLTISVKNLEKYLGKVKFRPEKLKEKTCKVGVTNGLAWTAVGGTTLEVQGVMIPGKGGLSLTGTLGNVMKESAQVAYTYIKANLNKFNLENNDFFEKKDIHLHFPEGATPKDGPSAGITITTTILSVLTGKKIRQDIAMTGEITITGEVLAVGGIKEKVIGAHRAGIREVILPDENRVDSDEIPAEIAKDMKIYYAKTYKEDVEPLVFEK</sequence>
<dbReference type="Gene3D" id="3.40.50.300">
    <property type="entry name" value="P-loop containing nucleotide triphosphate hydrolases"/>
    <property type="match status" value="1"/>
</dbReference>
<dbReference type="GO" id="GO:0006515">
    <property type="term" value="P:protein quality control for misfolded or incompletely synthesized proteins"/>
    <property type="evidence" value="ECO:0007669"/>
    <property type="project" value="UniProtKB-UniRule"/>
</dbReference>
<evidence type="ECO:0000256" key="3">
    <source>
        <dbReference type="ARBA" id="ARBA00022670"/>
    </source>
</evidence>
<dbReference type="PROSITE" id="PS51786">
    <property type="entry name" value="LON_PROTEOLYTIC"/>
    <property type="match status" value="1"/>
</dbReference>
<evidence type="ECO:0000259" key="16">
    <source>
        <dbReference type="PROSITE" id="PS51786"/>
    </source>
</evidence>
<dbReference type="GO" id="GO:0016887">
    <property type="term" value="F:ATP hydrolysis activity"/>
    <property type="evidence" value="ECO:0007669"/>
    <property type="project" value="UniProtKB-UniRule"/>
</dbReference>
<dbReference type="Gene3D" id="1.20.5.5270">
    <property type="match status" value="1"/>
</dbReference>
<feature type="binding site" evidence="10 12">
    <location>
        <begin position="349"/>
        <end position="356"/>
    </location>
    <ligand>
        <name>ATP</name>
        <dbReference type="ChEBI" id="CHEBI:30616"/>
    </ligand>
</feature>
<gene>
    <name evidence="10" type="primary">lon</name>
    <name evidence="18" type="ORF">SAMN02745174_00072</name>
</gene>
<comment type="catalytic activity">
    <reaction evidence="9 10 13">
        <text>Hydrolysis of proteins in presence of ATP.</text>
        <dbReference type="EC" id="3.4.21.53"/>
    </reaction>
</comment>
<dbReference type="InterPro" id="IPR004815">
    <property type="entry name" value="Lon_bac/euk-typ"/>
</dbReference>
<dbReference type="Proteomes" id="UP000191153">
    <property type="component" value="Unassembled WGS sequence"/>
</dbReference>
<dbReference type="NCBIfam" id="TIGR00763">
    <property type="entry name" value="lon"/>
    <property type="match status" value="1"/>
</dbReference>
<dbReference type="Gene3D" id="1.20.58.1480">
    <property type="match status" value="1"/>
</dbReference>
<dbReference type="Gene3D" id="2.30.130.40">
    <property type="entry name" value="LON domain-like"/>
    <property type="match status" value="1"/>
</dbReference>
<keyword evidence="7 10" id="KW-0067">ATP-binding</keyword>
<dbReference type="InterPro" id="IPR008268">
    <property type="entry name" value="Peptidase_S16_AS"/>
</dbReference>
<evidence type="ECO:0000256" key="2">
    <source>
        <dbReference type="ARBA" id="ARBA00022490"/>
    </source>
</evidence>
<dbReference type="SMART" id="SM00464">
    <property type="entry name" value="LON"/>
    <property type="match status" value="1"/>
</dbReference>
<comment type="similarity">
    <text evidence="10 13 14">Belongs to the peptidase S16 family.</text>
</comment>
<proteinExistence type="evidence at transcript level"/>
<evidence type="ECO:0000256" key="9">
    <source>
        <dbReference type="ARBA" id="ARBA00050665"/>
    </source>
</evidence>
<dbReference type="PROSITE" id="PS01046">
    <property type="entry name" value="LON_SER"/>
    <property type="match status" value="1"/>
</dbReference>
<dbReference type="OrthoDB" id="9803599at2"/>
<dbReference type="PIRSF" id="PIRSF001174">
    <property type="entry name" value="Lon_proteas"/>
    <property type="match status" value="1"/>
</dbReference>
<dbReference type="GO" id="GO:0034605">
    <property type="term" value="P:cellular response to heat"/>
    <property type="evidence" value="ECO:0007669"/>
    <property type="project" value="UniProtKB-UniRule"/>
</dbReference>
<keyword evidence="6 10" id="KW-0720">Serine protease</keyword>
<dbReference type="InterPro" id="IPR014721">
    <property type="entry name" value="Ribsml_uS5_D2-typ_fold_subgr"/>
</dbReference>
<dbReference type="GO" id="GO:0004176">
    <property type="term" value="F:ATP-dependent peptidase activity"/>
    <property type="evidence" value="ECO:0007669"/>
    <property type="project" value="UniProtKB-UniRule"/>
</dbReference>
<dbReference type="GO" id="GO:0005737">
    <property type="term" value="C:cytoplasm"/>
    <property type="evidence" value="ECO:0007669"/>
    <property type="project" value="UniProtKB-SubCell"/>
</dbReference>
<evidence type="ECO:0000256" key="14">
    <source>
        <dbReference type="RuleBase" id="RU000591"/>
    </source>
</evidence>
<dbReference type="EC" id="3.4.21.53" evidence="10"/>
<dbReference type="InterPro" id="IPR027543">
    <property type="entry name" value="Lon_bac"/>
</dbReference>
<dbReference type="PRINTS" id="PR00830">
    <property type="entry name" value="ENDOLAPTASE"/>
</dbReference>
<dbReference type="GO" id="GO:0004252">
    <property type="term" value="F:serine-type endopeptidase activity"/>
    <property type="evidence" value="ECO:0007669"/>
    <property type="project" value="UniProtKB-UniRule"/>
</dbReference>
<dbReference type="CDD" id="cd19500">
    <property type="entry name" value="RecA-like_Lon"/>
    <property type="match status" value="1"/>
</dbReference>
<comment type="function">
    <text evidence="10">ATP-dependent serine protease that mediates the selective degradation of mutant and abnormal proteins as well as certain short-lived regulatory proteins. Required for cellular homeostasis and for survival from DNA damage and developmental changes induced by stress. Degrades polypeptides processively to yield small peptide fragments that are 5 to 10 amino acids long. Binds to DNA in a double-stranded, site-specific manner.</text>
</comment>
<evidence type="ECO:0000256" key="11">
    <source>
        <dbReference type="PIRSR" id="PIRSR001174-1"/>
    </source>
</evidence>
<dbReference type="HAMAP" id="MF_01973">
    <property type="entry name" value="lon_bact"/>
    <property type="match status" value="1"/>
</dbReference>
<accession>A0A1T4JU56</accession>
<dbReference type="InterPro" id="IPR020568">
    <property type="entry name" value="Ribosomal_Su5_D2-typ_SF"/>
</dbReference>
<evidence type="ECO:0000259" key="17">
    <source>
        <dbReference type="PROSITE" id="PS51787"/>
    </source>
</evidence>
<protein>
    <recommendedName>
        <fullName evidence="10">Lon protease</fullName>
        <ecNumber evidence="10">3.4.21.53</ecNumber>
    </recommendedName>
    <alternativeName>
        <fullName evidence="10">ATP-dependent protease La</fullName>
    </alternativeName>
</protein>
<dbReference type="STRING" id="180163.SAMN02745174_00072"/>
<evidence type="ECO:0000256" key="6">
    <source>
        <dbReference type="ARBA" id="ARBA00022825"/>
    </source>
</evidence>
<comment type="subunit">
    <text evidence="10">Homohexamer. Organized in a ring with a central cavity.</text>
</comment>
<keyword evidence="8 10" id="KW-0346">Stress response</keyword>
<evidence type="ECO:0000313" key="18">
    <source>
        <dbReference type="EMBL" id="SJZ33668.1"/>
    </source>
</evidence>
<dbReference type="InterPro" id="IPR003593">
    <property type="entry name" value="AAA+_ATPase"/>
</dbReference>
<evidence type="ECO:0000256" key="10">
    <source>
        <dbReference type="HAMAP-Rule" id="MF_01973"/>
    </source>
</evidence>
<evidence type="ECO:0000256" key="13">
    <source>
        <dbReference type="PROSITE-ProRule" id="PRU01122"/>
    </source>
</evidence>
<keyword evidence="5 10" id="KW-0378">Hydrolase</keyword>
<dbReference type="Pfam" id="PF22667">
    <property type="entry name" value="Lon_lid"/>
    <property type="match status" value="1"/>
</dbReference>
<dbReference type="GO" id="GO:0043565">
    <property type="term" value="F:sequence-specific DNA binding"/>
    <property type="evidence" value="ECO:0007669"/>
    <property type="project" value="UniProtKB-UniRule"/>
</dbReference>
<keyword evidence="15" id="KW-0175">Coiled coil</keyword>
<dbReference type="InterPro" id="IPR003959">
    <property type="entry name" value="ATPase_AAA_core"/>
</dbReference>
<dbReference type="Gene3D" id="1.10.8.60">
    <property type="match status" value="1"/>
</dbReference>
<dbReference type="Gene3D" id="3.30.230.10">
    <property type="match status" value="1"/>
</dbReference>
<dbReference type="Pfam" id="PF02190">
    <property type="entry name" value="LON_substr_bdg"/>
    <property type="match status" value="1"/>
</dbReference>
<keyword evidence="4 10" id="KW-0547">Nucleotide-binding</keyword>
<dbReference type="FunFam" id="3.40.50.300:FF:000021">
    <property type="entry name" value="Lon protease homolog"/>
    <property type="match status" value="1"/>
</dbReference>
<evidence type="ECO:0000313" key="19">
    <source>
        <dbReference type="Proteomes" id="UP000191153"/>
    </source>
</evidence>
<evidence type="ECO:0000256" key="5">
    <source>
        <dbReference type="ARBA" id="ARBA00022801"/>
    </source>
</evidence>
<dbReference type="SMART" id="SM00382">
    <property type="entry name" value="AAA"/>
    <property type="match status" value="1"/>
</dbReference>
<dbReference type="GO" id="GO:0005524">
    <property type="term" value="F:ATP binding"/>
    <property type="evidence" value="ECO:0007669"/>
    <property type="project" value="UniProtKB-UniRule"/>
</dbReference>
<dbReference type="InterPro" id="IPR003111">
    <property type="entry name" value="Lon_prtase_N"/>
</dbReference>
<dbReference type="RefSeq" id="WP_078692624.1">
    <property type="nucleotide sequence ID" value="NZ_FUWX01000004.1"/>
</dbReference>
<dbReference type="PANTHER" id="PTHR10046">
    <property type="entry name" value="ATP DEPENDENT LON PROTEASE FAMILY MEMBER"/>
    <property type="match status" value="1"/>
</dbReference>
<dbReference type="InterPro" id="IPR015947">
    <property type="entry name" value="PUA-like_sf"/>
</dbReference>
<dbReference type="InterPro" id="IPR027065">
    <property type="entry name" value="Lon_Prtase"/>
</dbReference>
<dbReference type="AlphaFoldDB" id="A0A1T4JU56"/>
<feature type="domain" description="Lon proteolytic" evidence="16">
    <location>
        <begin position="586"/>
        <end position="768"/>
    </location>
</feature>
<dbReference type="SUPFAM" id="SSF88697">
    <property type="entry name" value="PUA domain-like"/>
    <property type="match status" value="1"/>
</dbReference>
<dbReference type="InterPro" id="IPR046336">
    <property type="entry name" value="Lon_prtase_N_sf"/>
</dbReference>
<keyword evidence="19" id="KW-1185">Reference proteome</keyword>
<comment type="subcellular location">
    <subcellularLocation>
        <location evidence="1 10">Cytoplasm</location>
    </subcellularLocation>
</comment>
<reference evidence="18 19" key="1">
    <citation type="submission" date="2017-02" db="EMBL/GenBank/DDBJ databases">
        <authorList>
            <person name="Peterson S.W."/>
        </authorList>
    </citation>
    <scope>NUCLEOTIDE SEQUENCE [LARGE SCALE GENOMIC DNA]</scope>
    <source>
        <strain evidence="18 19">ATCC 700028</strain>
    </source>
</reference>
<evidence type="ECO:0000256" key="1">
    <source>
        <dbReference type="ARBA" id="ARBA00004496"/>
    </source>
</evidence>
<organism evidence="18 19">
    <name type="scientific">Cetobacterium ceti</name>
    <dbReference type="NCBI Taxonomy" id="180163"/>
    <lineage>
        <taxon>Bacteria</taxon>
        <taxon>Fusobacteriati</taxon>
        <taxon>Fusobacteriota</taxon>
        <taxon>Fusobacteriia</taxon>
        <taxon>Fusobacteriales</taxon>
        <taxon>Fusobacteriaceae</taxon>
        <taxon>Cetobacterium</taxon>
    </lineage>
</organism>
<evidence type="ECO:0000256" key="8">
    <source>
        <dbReference type="ARBA" id="ARBA00023016"/>
    </source>
</evidence>
<comment type="induction">
    <text evidence="10">By heat shock.</text>
</comment>
<evidence type="ECO:0000256" key="12">
    <source>
        <dbReference type="PIRSR" id="PIRSR001174-2"/>
    </source>
</evidence>
<dbReference type="EMBL" id="FUWX01000004">
    <property type="protein sequence ID" value="SJZ33668.1"/>
    <property type="molecule type" value="Genomic_DNA"/>
</dbReference>
<feature type="coiled-coil region" evidence="15">
    <location>
        <begin position="193"/>
        <end position="220"/>
    </location>
</feature>
<dbReference type="Pfam" id="PF00004">
    <property type="entry name" value="AAA"/>
    <property type="match status" value="1"/>
</dbReference>
<dbReference type="InterPro" id="IPR054594">
    <property type="entry name" value="Lon_lid"/>
</dbReference>
<evidence type="ECO:0000256" key="7">
    <source>
        <dbReference type="ARBA" id="ARBA00022840"/>
    </source>
</evidence>
<dbReference type="PROSITE" id="PS51787">
    <property type="entry name" value="LON_N"/>
    <property type="match status" value="1"/>
</dbReference>
<evidence type="ECO:0000256" key="15">
    <source>
        <dbReference type="SAM" id="Coils"/>
    </source>
</evidence>